<comment type="caution">
    <text evidence="2">The sequence shown here is derived from an EMBL/GenBank/DDBJ whole genome shotgun (WGS) entry which is preliminary data.</text>
</comment>
<feature type="domain" description="Transposable element P transposase-like GTP-binding insertion" evidence="1">
    <location>
        <begin position="61"/>
        <end position="174"/>
    </location>
</feature>
<reference evidence="2" key="1">
    <citation type="submission" date="2020-04" db="EMBL/GenBank/DDBJ databases">
        <authorList>
            <person name="Alioto T."/>
            <person name="Alioto T."/>
            <person name="Gomez Garrido J."/>
        </authorList>
    </citation>
    <scope>NUCLEOTIDE SEQUENCE</scope>
    <source>
        <strain evidence="2">A484AB</strain>
    </source>
</reference>
<dbReference type="InterPro" id="IPR048366">
    <property type="entry name" value="TNP-like_GBD"/>
</dbReference>
<keyword evidence="3" id="KW-1185">Reference proteome</keyword>
<dbReference type="OrthoDB" id="8190203at2759"/>
<dbReference type="Proteomes" id="UP001152795">
    <property type="component" value="Unassembled WGS sequence"/>
</dbReference>
<dbReference type="EMBL" id="CACRXK020026080">
    <property type="protein sequence ID" value="CAB4039939.1"/>
    <property type="molecule type" value="Genomic_DNA"/>
</dbReference>
<name>A0A6S7LRR4_PARCT</name>
<evidence type="ECO:0000313" key="2">
    <source>
        <dbReference type="EMBL" id="CAB4039939.1"/>
    </source>
</evidence>
<protein>
    <recommendedName>
        <fullName evidence="1">Transposable element P transposase-like GTP-binding insertion domain-containing protein</fullName>
    </recommendedName>
</protein>
<dbReference type="Pfam" id="PF21788">
    <property type="entry name" value="TNP-like_GBD"/>
    <property type="match status" value="1"/>
</dbReference>
<dbReference type="AlphaFoldDB" id="A0A6S7LRR4"/>
<proteinExistence type="predicted"/>
<organism evidence="2 3">
    <name type="scientific">Paramuricea clavata</name>
    <name type="common">Red gorgonian</name>
    <name type="synonym">Violescent sea-whip</name>
    <dbReference type="NCBI Taxonomy" id="317549"/>
    <lineage>
        <taxon>Eukaryota</taxon>
        <taxon>Metazoa</taxon>
        <taxon>Cnidaria</taxon>
        <taxon>Anthozoa</taxon>
        <taxon>Octocorallia</taxon>
        <taxon>Malacalcyonacea</taxon>
        <taxon>Plexauridae</taxon>
        <taxon>Paramuricea</taxon>
    </lineage>
</organism>
<accession>A0A6S7LRR4</accession>
<gene>
    <name evidence="2" type="ORF">PACLA_8A061316</name>
</gene>
<evidence type="ECO:0000313" key="3">
    <source>
        <dbReference type="Proteomes" id="UP001152795"/>
    </source>
</evidence>
<evidence type="ECO:0000259" key="1">
    <source>
        <dbReference type="Pfam" id="PF21788"/>
    </source>
</evidence>
<sequence length="325" mass="36803">MEELMKDTIDKVERIGLNVVVVMSDLGSNFQSLAKHLKVIPERPWFMHNQKKYYLMFDPPHLIKCIRNNLMKYTFKFGQYTAKWQDIVVFYNKDKELPIRAAPKLTDKHIRPNNFAKMKVKYATQILSHTVTASICMYVSVGGLPSSAMGTAECISKFDSLFDSVNVSTIHSQKSLKCALTQTSPHLSFFEQAISFIKSIKIFQGDEEVTGRIKCLNGCSFLNSSRGNCNDDFDNLLAQFSKADSSVPVLVAASTSQQSDDIDTTDYKEKEVSDNLLKNNPIAYVAGYLLRKSFPKHKCSTCESALVTDQLEDNRNLLCFFKAYE</sequence>